<dbReference type="EMBL" id="JAFBFI010000002">
    <property type="protein sequence ID" value="MBM7691310.1"/>
    <property type="molecule type" value="Genomic_DNA"/>
</dbReference>
<keyword evidence="3 6" id="KW-0238">DNA-binding</keyword>
<dbReference type="Gene3D" id="3.40.190.290">
    <property type="match status" value="1"/>
</dbReference>
<dbReference type="Gene3D" id="1.10.10.10">
    <property type="entry name" value="Winged helix-like DNA-binding domain superfamily/Winged helix DNA-binding domain"/>
    <property type="match status" value="1"/>
</dbReference>
<dbReference type="InterPro" id="IPR050950">
    <property type="entry name" value="HTH-type_LysR_regulators"/>
</dbReference>
<reference evidence="6 7" key="1">
    <citation type="submission" date="2021-01" db="EMBL/GenBank/DDBJ databases">
        <title>Genomic Encyclopedia of Type Strains, Phase IV (KMG-IV): sequencing the most valuable type-strain genomes for metagenomic binning, comparative biology and taxonomic classification.</title>
        <authorList>
            <person name="Goeker M."/>
        </authorList>
    </citation>
    <scope>NUCLEOTIDE SEQUENCE [LARGE SCALE GENOMIC DNA]</scope>
    <source>
        <strain evidence="6 7">DSM 105482</strain>
    </source>
</reference>
<evidence type="ECO:0000313" key="6">
    <source>
        <dbReference type="EMBL" id="MBM7691310.1"/>
    </source>
</evidence>
<dbReference type="InterPro" id="IPR036390">
    <property type="entry name" value="WH_DNA-bd_sf"/>
</dbReference>
<keyword evidence="2" id="KW-0805">Transcription regulation</keyword>
<evidence type="ECO:0000256" key="1">
    <source>
        <dbReference type="ARBA" id="ARBA00009437"/>
    </source>
</evidence>
<dbReference type="GO" id="GO:0003677">
    <property type="term" value="F:DNA binding"/>
    <property type="evidence" value="ECO:0007669"/>
    <property type="project" value="UniProtKB-KW"/>
</dbReference>
<name>A0ABS2QDS5_9BACI</name>
<proteinExistence type="inferred from homology"/>
<dbReference type="SUPFAM" id="SSF46785">
    <property type="entry name" value="Winged helix' DNA-binding domain"/>
    <property type="match status" value="1"/>
</dbReference>
<feature type="domain" description="HTH lysR-type" evidence="5">
    <location>
        <begin position="1"/>
        <end position="58"/>
    </location>
</feature>
<dbReference type="Pfam" id="PF03466">
    <property type="entry name" value="LysR_substrate"/>
    <property type="match status" value="1"/>
</dbReference>
<dbReference type="PRINTS" id="PR00039">
    <property type="entry name" value="HTHLYSR"/>
</dbReference>
<comment type="similarity">
    <text evidence="1">Belongs to the LysR transcriptional regulatory family.</text>
</comment>
<evidence type="ECO:0000256" key="2">
    <source>
        <dbReference type="ARBA" id="ARBA00023015"/>
    </source>
</evidence>
<dbReference type="Proteomes" id="UP000823486">
    <property type="component" value="Unassembled WGS sequence"/>
</dbReference>
<keyword evidence="7" id="KW-1185">Reference proteome</keyword>
<evidence type="ECO:0000313" key="7">
    <source>
        <dbReference type="Proteomes" id="UP000823486"/>
    </source>
</evidence>
<evidence type="ECO:0000256" key="3">
    <source>
        <dbReference type="ARBA" id="ARBA00023125"/>
    </source>
</evidence>
<dbReference type="SUPFAM" id="SSF53850">
    <property type="entry name" value="Periplasmic binding protein-like II"/>
    <property type="match status" value="1"/>
</dbReference>
<dbReference type="PROSITE" id="PS50931">
    <property type="entry name" value="HTH_LYSR"/>
    <property type="match status" value="1"/>
</dbReference>
<dbReference type="Pfam" id="PF00126">
    <property type="entry name" value="HTH_1"/>
    <property type="match status" value="1"/>
</dbReference>
<dbReference type="PANTHER" id="PTHR30419:SF28">
    <property type="entry name" value="HTH-TYPE TRANSCRIPTIONAL REGULATOR BSDA"/>
    <property type="match status" value="1"/>
</dbReference>
<evidence type="ECO:0000256" key="4">
    <source>
        <dbReference type="ARBA" id="ARBA00023163"/>
    </source>
</evidence>
<sequence length="289" mass="32295">MDIRQLRYFIAIVEEGNITAAAKRLHIAQPPLSQQLKLMEEELGVILLERQGKKSEVTDAGHALYKHALQITSLFTEGIKEIKEIGQGIQGQIHIGVNTLSSFPLSQYLLKFQEKYSNVTYKIIQSDSPHLTELIEERELDLAIVMLPISEEIFHSVSIEKDSFAAVFPNNMNIENPSLNIMDIAQYPLILPSIEGLGIHTMITKEFNRLNLEPNIIGECSDIALLLQLVSSGFGVSIVPQSVLAVHPGICVHSIELTDTQLESEAAVIWLKDRYLSKAAEQFIRLLAE</sequence>
<accession>A0ABS2QDS5</accession>
<dbReference type="InterPro" id="IPR005119">
    <property type="entry name" value="LysR_subst-bd"/>
</dbReference>
<evidence type="ECO:0000259" key="5">
    <source>
        <dbReference type="PROSITE" id="PS50931"/>
    </source>
</evidence>
<gene>
    <name evidence="6" type="ORF">JOC77_000715</name>
</gene>
<dbReference type="InterPro" id="IPR000847">
    <property type="entry name" value="LysR_HTH_N"/>
</dbReference>
<dbReference type="PANTHER" id="PTHR30419">
    <property type="entry name" value="HTH-TYPE TRANSCRIPTIONAL REGULATOR YBHD"/>
    <property type="match status" value="1"/>
</dbReference>
<protein>
    <submittedName>
        <fullName evidence="6">DNA-binding transcriptional LysR family regulator</fullName>
    </submittedName>
</protein>
<keyword evidence="4" id="KW-0804">Transcription</keyword>
<dbReference type="InterPro" id="IPR036388">
    <property type="entry name" value="WH-like_DNA-bd_sf"/>
</dbReference>
<organism evidence="6 7">
    <name type="scientific">Peribacillus deserti</name>
    <dbReference type="NCBI Taxonomy" id="673318"/>
    <lineage>
        <taxon>Bacteria</taxon>
        <taxon>Bacillati</taxon>
        <taxon>Bacillota</taxon>
        <taxon>Bacilli</taxon>
        <taxon>Bacillales</taxon>
        <taxon>Bacillaceae</taxon>
        <taxon>Peribacillus</taxon>
    </lineage>
</organism>
<dbReference type="CDD" id="cd05466">
    <property type="entry name" value="PBP2_LTTR_substrate"/>
    <property type="match status" value="1"/>
</dbReference>
<comment type="caution">
    <text evidence="6">The sequence shown here is derived from an EMBL/GenBank/DDBJ whole genome shotgun (WGS) entry which is preliminary data.</text>
</comment>
<dbReference type="RefSeq" id="WP_204538611.1">
    <property type="nucleotide sequence ID" value="NZ_JAFBFI010000002.1"/>
</dbReference>